<evidence type="ECO:0000256" key="7">
    <source>
        <dbReference type="ARBA" id="ARBA00023302"/>
    </source>
</evidence>
<dbReference type="PANTHER" id="PTHR10502:SF239">
    <property type="entry name" value="ANNEXIN A7"/>
    <property type="match status" value="1"/>
</dbReference>
<dbReference type="SUPFAM" id="SSF47874">
    <property type="entry name" value="Annexin"/>
    <property type="match status" value="2"/>
</dbReference>
<dbReference type="SMART" id="SM00335">
    <property type="entry name" value="ANX"/>
    <property type="match status" value="8"/>
</dbReference>
<evidence type="ECO:0000256" key="4">
    <source>
        <dbReference type="ARBA" id="ARBA00022737"/>
    </source>
</evidence>
<keyword evidence="5 11" id="KW-0106">Calcium</keyword>
<dbReference type="GO" id="GO:0043657">
    <property type="term" value="C:host cell"/>
    <property type="evidence" value="ECO:0007669"/>
    <property type="project" value="UniProtKB-SubCell"/>
</dbReference>
<evidence type="ECO:0000256" key="10">
    <source>
        <dbReference type="ARBA" id="ARBA00060393"/>
    </source>
</evidence>
<dbReference type="FunFam" id="1.10.220.10:FF:000001">
    <property type="entry name" value="Annexin"/>
    <property type="match status" value="2"/>
</dbReference>
<dbReference type="AlphaFoldDB" id="A0A812AQB5"/>
<evidence type="ECO:0000256" key="6">
    <source>
        <dbReference type="ARBA" id="ARBA00023216"/>
    </source>
</evidence>
<evidence type="ECO:0000256" key="2">
    <source>
        <dbReference type="ARBA" id="ARBA00004550"/>
    </source>
</evidence>
<keyword evidence="14" id="KW-1185">Reference proteome</keyword>
<dbReference type="GO" id="GO:0005576">
    <property type="term" value="C:extracellular region"/>
    <property type="evidence" value="ECO:0007669"/>
    <property type="project" value="UniProtKB-SubCell"/>
</dbReference>
<dbReference type="GO" id="GO:0005886">
    <property type="term" value="C:plasma membrane"/>
    <property type="evidence" value="ECO:0007669"/>
    <property type="project" value="TreeGrafter"/>
</dbReference>
<dbReference type="GO" id="GO:0012506">
    <property type="term" value="C:vesicle membrane"/>
    <property type="evidence" value="ECO:0007669"/>
    <property type="project" value="TreeGrafter"/>
</dbReference>
<keyword evidence="6 11" id="KW-0041">Annexin</keyword>
<dbReference type="GO" id="GO:0005509">
    <property type="term" value="F:calcium ion binding"/>
    <property type="evidence" value="ECO:0007669"/>
    <property type="project" value="InterPro"/>
</dbReference>
<dbReference type="FunFam" id="1.10.220.10:FF:000003">
    <property type="entry name" value="Annexin"/>
    <property type="match status" value="2"/>
</dbReference>
<dbReference type="Pfam" id="PF13287">
    <property type="entry name" value="Fn3_assoc"/>
    <property type="match status" value="1"/>
</dbReference>
<dbReference type="FunFam" id="1.10.220.10:FF:000002">
    <property type="entry name" value="Annexin"/>
    <property type="match status" value="2"/>
</dbReference>
<dbReference type="PROSITE" id="PS00223">
    <property type="entry name" value="ANNEXIN_1"/>
    <property type="match status" value="6"/>
</dbReference>
<dbReference type="PANTHER" id="PTHR10502">
    <property type="entry name" value="ANNEXIN"/>
    <property type="match status" value="1"/>
</dbReference>
<comment type="caution">
    <text evidence="13">The sequence shown here is derived from an EMBL/GenBank/DDBJ whole genome shotgun (WGS) entry which is preliminary data.</text>
</comment>
<dbReference type="GO" id="GO:0005634">
    <property type="term" value="C:nucleus"/>
    <property type="evidence" value="ECO:0007669"/>
    <property type="project" value="TreeGrafter"/>
</dbReference>
<dbReference type="InterPro" id="IPR018502">
    <property type="entry name" value="Annexin_repeat"/>
</dbReference>
<evidence type="ECO:0000313" key="13">
    <source>
        <dbReference type="EMBL" id="CAE1151051.1"/>
    </source>
</evidence>
<comment type="similarity">
    <text evidence="3 11">Belongs to the annexin family.</text>
</comment>
<dbReference type="OrthoDB" id="37886at2759"/>
<dbReference type="PROSITE" id="PS51897">
    <property type="entry name" value="ANNEXIN_2"/>
    <property type="match status" value="8"/>
</dbReference>
<keyword evidence="7 11" id="KW-0111">Calcium/phospholipid-binding</keyword>
<evidence type="ECO:0000256" key="8">
    <source>
        <dbReference type="ARBA" id="ARBA00037210"/>
    </source>
</evidence>
<dbReference type="InterPro" id="IPR001464">
    <property type="entry name" value="Annexin"/>
</dbReference>
<dbReference type="EMBL" id="CAHIKZ030000090">
    <property type="protein sequence ID" value="CAE1151051.1"/>
    <property type="molecule type" value="Genomic_DNA"/>
</dbReference>
<accession>A0A812AQB5</accession>
<organism evidence="13 14">
    <name type="scientific">Acanthosepion pharaonis</name>
    <name type="common">Pharaoh cuttlefish</name>
    <name type="synonym">Sepia pharaonis</name>
    <dbReference type="NCBI Taxonomy" id="158019"/>
    <lineage>
        <taxon>Eukaryota</taxon>
        <taxon>Metazoa</taxon>
        <taxon>Spiralia</taxon>
        <taxon>Lophotrochozoa</taxon>
        <taxon>Mollusca</taxon>
        <taxon>Cephalopoda</taxon>
        <taxon>Coleoidea</taxon>
        <taxon>Decapodiformes</taxon>
        <taxon>Sepiida</taxon>
        <taxon>Sepiina</taxon>
        <taxon>Sepiidae</taxon>
        <taxon>Acanthosepion</taxon>
    </lineage>
</organism>
<dbReference type="InterPro" id="IPR018252">
    <property type="entry name" value="Annexin_repeat_CS"/>
</dbReference>
<evidence type="ECO:0000256" key="12">
    <source>
        <dbReference type="SAM" id="MobiDB-lite"/>
    </source>
</evidence>
<name>A0A812AQB5_ACAPH</name>
<dbReference type="Gene3D" id="1.10.220.10">
    <property type="entry name" value="Annexin"/>
    <property type="match status" value="8"/>
</dbReference>
<feature type="region of interest" description="Disordered" evidence="12">
    <location>
        <begin position="243"/>
        <end position="280"/>
    </location>
</feature>
<evidence type="ECO:0000256" key="1">
    <source>
        <dbReference type="ARBA" id="ARBA00004340"/>
    </source>
</evidence>
<dbReference type="InterPro" id="IPR037104">
    <property type="entry name" value="Annexin_sf"/>
</dbReference>
<comment type="subcellular location">
    <subcellularLocation>
        <location evidence="1">Host cell</location>
    </subcellularLocation>
    <subcellularLocation>
        <location evidence="2">Secreted</location>
        <location evidence="2">Extracellular exosome</location>
    </subcellularLocation>
    <subcellularLocation>
        <location evidence="10">Tegument</location>
    </subcellularLocation>
</comment>
<gene>
    <name evidence="13" type="ORF">SPHA_3063</name>
</gene>
<dbReference type="PRINTS" id="PR00196">
    <property type="entry name" value="ANNEXIN"/>
</dbReference>
<evidence type="ECO:0000256" key="3">
    <source>
        <dbReference type="ARBA" id="ARBA00007831"/>
    </source>
</evidence>
<keyword evidence="4 11" id="KW-0677">Repeat</keyword>
<comment type="domain">
    <text evidence="11">A pair of annexin repeats may form one binding site for calcium and phospholipid.</text>
</comment>
<reference evidence="13" key="1">
    <citation type="submission" date="2021-01" db="EMBL/GenBank/DDBJ databases">
        <authorList>
            <person name="Li R."/>
            <person name="Bekaert M."/>
        </authorList>
    </citation>
    <scope>NUCLEOTIDE SEQUENCE</scope>
    <source>
        <strain evidence="13">Farmed</strain>
    </source>
</reference>
<dbReference type="GO" id="GO:0001786">
    <property type="term" value="F:phosphatidylserine binding"/>
    <property type="evidence" value="ECO:0007669"/>
    <property type="project" value="TreeGrafter"/>
</dbReference>
<dbReference type="InterPro" id="IPR026876">
    <property type="entry name" value="Fn3_assoc_repeat"/>
</dbReference>
<dbReference type="GO" id="GO:0005737">
    <property type="term" value="C:cytoplasm"/>
    <property type="evidence" value="ECO:0007669"/>
    <property type="project" value="TreeGrafter"/>
</dbReference>
<feature type="compositionally biased region" description="Basic and acidic residues" evidence="12">
    <location>
        <begin position="260"/>
        <end position="269"/>
    </location>
</feature>
<comment type="function">
    <text evidence="8">Calcium/phospholipid-binding protein which promotes membrane fusion and is involved in exocytosis.</text>
</comment>
<dbReference type="FunFam" id="1.10.220.10:FF:000004">
    <property type="entry name" value="Annexin"/>
    <property type="match status" value="2"/>
</dbReference>
<evidence type="ECO:0000256" key="5">
    <source>
        <dbReference type="ARBA" id="ARBA00022837"/>
    </source>
</evidence>
<evidence type="ECO:0000256" key="9">
    <source>
        <dbReference type="ARBA" id="ARBA00059330"/>
    </source>
</evidence>
<dbReference type="Proteomes" id="UP000597762">
    <property type="component" value="Unassembled WGS sequence"/>
</dbReference>
<comment type="function">
    <text evidence="9">Involved in reproduction of the worm. Involved in host-parasite interaction. Delivered into the host cell by means of parasite exosomes. Binds to acidic phospholipid membranes in a calcium-dependent manner in vitro. Causes aggregation of liposomes in the presence of calcium, but not in its absence. Likely to promote membrane fusion. May provide structural integrity within the tegument.</text>
</comment>
<protein>
    <recommendedName>
        <fullName evidence="11">Annexin</fullName>
    </recommendedName>
</protein>
<dbReference type="GO" id="GO:0005544">
    <property type="term" value="F:calcium-dependent phospholipid binding"/>
    <property type="evidence" value="ECO:0007669"/>
    <property type="project" value="UniProtKB-KW"/>
</dbReference>
<evidence type="ECO:0000313" key="14">
    <source>
        <dbReference type="Proteomes" id="UP000597762"/>
    </source>
</evidence>
<dbReference type="Pfam" id="PF00191">
    <property type="entry name" value="Annexin"/>
    <property type="match status" value="8"/>
</dbReference>
<evidence type="ECO:0000256" key="11">
    <source>
        <dbReference type="RuleBase" id="RU003540"/>
    </source>
</evidence>
<sequence length="1058" mass="119975">MPNAGGICPPTITPLRKKVIGQTLTRVDSNTLIKLCSDTSGCKIYFTTDGTKPSPFKRKVAGQEVTFKYLAPFTLKQGKRTIKAIAVSRDGLQESAVITKTLIVENTQEHTTDDYYDMDLPYSDLKHNSSIRNSGKQNLSLPESMKTNYKQAWTVPTCVNISDTPKEVDNPAVPFYPTNYSGTQINMFGIPADKLPFGLQDFYTGIRHPTQFGFITEQMIQGLYPPSKAVTIGDIRRLLEENKKLNSSQASPPPLPEPLPKVEMKEQSPNKELPLENINSGQGDIKSQIMHISAHILQYAKSDENFARNIAQSQMGKMLTADFSDEGDGYKITLFMTKPGNTIPEIKMNLKKEKKYDVPRKADISKIQTKKKIQKSDPYFEMETEDISQEGTVKPYPNFNAESDCKMLHSAMKGLGTDEDAIINILAYRSNTQRQEIIKTFKTMFGKDLIKELKGELSGNLKECVKSLCMKPAEFDAEQLHNAMKHFGTDESVLIEVLCTRSNEQIKQIVFTYHEIFNRDLEKDIVSETSGHLKRLLVSMVSANRSESKEINKNQAYQDAKALYEAGEKKWGTDESKFHTILVTRSFPQLRAIFQEYAKISKKNIEEVLKSELSGDFLHGMLTIVCCVKNKANYFAQQLQKAMKGVGTDDNSVIRIIVSRCEIDLVQIQEEFFNITNQQLEDYIAGDLSGDYRKIILSLISTTMTPDLNKDEAMHEISQWKSKQMEGETHTITNFTGTFPTVVPYSDFNSKKDCETLHKAFKGFGTDEKAIINVIAYRSSEQRVEIRKDFKKIYGQDLIKELKSELSGHFKDVAVNLFMTMTEFDATQLNRAIKGIGTDEKVLTEIICSRNNEQLKEIKIIYERLFKNSLEADVSDDTSGGYKRILISLLQCLRQEDKAIDCVLAKKDVQRLYEAGESKLGTDEAVFIDIFCTNSFAQLLTIFKEYKTIYKKDIEDVIKAEMSGNTKDSLLAIVECSRNTAVYFATILYKALKGFGTDDNTLIRIVISRSEMDMEKIKEEFKKLYKQTLQDFINDDISGDYKKIILALVNGNKRREDP</sequence>
<proteinExistence type="inferred from homology"/>